<evidence type="ECO:0000313" key="1">
    <source>
        <dbReference type="EMBL" id="OWZ23267.1"/>
    </source>
</evidence>
<reference evidence="2" key="1">
    <citation type="submission" date="2017-03" db="EMBL/GenBank/DDBJ databases">
        <title>Phytopthora megakarya and P. palmivora, two closely related causual agents of cacao black pod achieved similar genome size and gene model numbers by different mechanisms.</title>
        <authorList>
            <person name="Ali S."/>
            <person name="Shao J."/>
            <person name="Larry D.J."/>
            <person name="Kronmiller B."/>
            <person name="Shen D."/>
            <person name="Strem M.D."/>
            <person name="Melnick R.L."/>
            <person name="Guiltinan M.J."/>
            <person name="Tyler B.M."/>
            <person name="Meinhardt L.W."/>
            <person name="Bailey B.A."/>
        </authorList>
    </citation>
    <scope>NUCLEOTIDE SEQUENCE [LARGE SCALE GENOMIC DNA]</scope>
    <source>
        <strain evidence="2">zdho120</strain>
    </source>
</reference>
<evidence type="ECO:0000313" key="2">
    <source>
        <dbReference type="Proteomes" id="UP000198211"/>
    </source>
</evidence>
<keyword evidence="2" id="KW-1185">Reference proteome</keyword>
<dbReference type="Proteomes" id="UP000198211">
    <property type="component" value="Unassembled WGS sequence"/>
</dbReference>
<dbReference type="EMBL" id="NBNE01000075">
    <property type="protein sequence ID" value="OWZ23267.1"/>
    <property type="molecule type" value="Genomic_DNA"/>
</dbReference>
<evidence type="ECO:0008006" key="3">
    <source>
        <dbReference type="Google" id="ProtNLM"/>
    </source>
</evidence>
<comment type="caution">
    <text evidence="1">The sequence shown here is derived from an EMBL/GenBank/DDBJ whole genome shotgun (WGS) entry which is preliminary data.</text>
</comment>
<gene>
    <name evidence="1" type="ORF">PHMEG_0001887</name>
</gene>
<organism evidence="1 2">
    <name type="scientific">Phytophthora megakarya</name>
    <dbReference type="NCBI Taxonomy" id="4795"/>
    <lineage>
        <taxon>Eukaryota</taxon>
        <taxon>Sar</taxon>
        <taxon>Stramenopiles</taxon>
        <taxon>Oomycota</taxon>
        <taxon>Peronosporomycetes</taxon>
        <taxon>Peronosporales</taxon>
        <taxon>Peronosporaceae</taxon>
        <taxon>Phytophthora</taxon>
    </lineage>
</organism>
<dbReference type="AlphaFoldDB" id="A0A225X1Q9"/>
<name>A0A225X1Q9_9STRA</name>
<sequence length="148" mass="16674">MDKNHIEKTICVRTNGAINTHSTEKCSSKLICGRCRGEGHPTQFCRRQPCPKCGEYHRRGFCDLWSALKEVRDVINAGGSLENLSLEVAHAEPKSSEYCAFAYVGPALSWRRSNNLNSMFPLDEERVLSDAEHLKSAENSEKLLEFTL</sequence>
<accession>A0A225X1Q9</accession>
<protein>
    <recommendedName>
        <fullName evidence="3">Eukaryotic/viral aspartic protease</fullName>
    </recommendedName>
</protein>
<proteinExistence type="predicted"/>